<feature type="compositionally biased region" description="Basic and acidic residues" evidence="1">
    <location>
        <begin position="21"/>
        <end position="46"/>
    </location>
</feature>
<comment type="caution">
    <text evidence="2">The sequence shown here is derived from an EMBL/GenBank/DDBJ whole genome shotgun (WGS) entry which is preliminary data.</text>
</comment>
<protein>
    <submittedName>
        <fullName evidence="2">Uncharacterized protein</fullName>
    </submittedName>
</protein>
<reference evidence="2" key="1">
    <citation type="journal article" date="2019" name="Sci. Rep.">
        <title>Draft genome of Tanacetum cinerariifolium, the natural source of mosquito coil.</title>
        <authorList>
            <person name="Yamashiro T."/>
            <person name="Shiraishi A."/>
            <person name="Satake H."/>
            <person name="Nakayama K."/>
        </authorList>
    </citation>
    <scope>NUCLEOTIDE SEQUENCE</scope>
</reference>
<proteinExistence type="predicted"/>
<dbReference type="EMBL" id="BKCJ011329777">
    <property type="protein sequence ID" value="GFD21440.1"/>
    <property type="molecule type" value="Genomic_DNA"/>
</dbReference>
<sequence length="46" mass="5215">KLSNGARGDGTPNDFLPAYPDRNDSADAHYEHDEREKQRVDEVEAE</sequence>
<dbReference type="AlphaFoldDB" id="A0A699UFZ6"/>
<evidence type="ECO:0000313" key="2">
    <source>
        <dbReference type="EMBL" id="GFD21440.1"/>
    </source>
</evidence>
<feature type="region of interest" description="Disordered" evidence="1">
    <location>
        <begin position="1"/>
        <end position="46"/>
    </location>
</feature>
<name>A0A699UFZ6_TANCI</name>
<accession>A0A699UFZ6</accession>
<feature type="non-terminal residue" evidence="2">
    <location>
        <position position="1"/>
    </location>
</feature>
<organism evidence="2">
    <name type="scientific">Tanacetum cinerariifolium</name>
    <name type="common">Dalmatian daisy</name>
    <name type="synonym">Chrysanthemum cinerariifolium</name>
    <dbReference type="NCBI Taxonomy" id="118510"/>
    <lineage>
        <taxon>Eukaryota</taxon>
        <taxon>Viridiplantae</taxon>
        <taxon>Streptophyta</taxon>
        <taxon>Embryophyta</taxon>
        <taxon>Tracheophyta</taxon>
        <taxon>Spermatophyta</taxon>
        <taxon>Magnoliopsida</taxon>
        <taxon>eudicotyledons</taxon>
        <taxon>Gunneridae</taxon>
        <taxon>Pentapetalae</taxon>
        <taxon>asterids</taxon>
        <taxon>campanulids</taxon>
        <taxon>Asterales</taxon>
        <taxon>Asteraceae</taxon>
        <taxon>Asteroideae</taxon>
        <taxon>Anthemideae</taxon>
        <taxon>Anthemidinae</taxon>
        <taxon>Tanacetum</taxon>
    </lineage>
</organism>
<evidence type="ECO:0000256" key="1">
    <source>
        <dbReference type="SAM" id="MobiDB-lite"/>
    </source>
</evidence>
<gene>
    <name evidence="2" type="ORF">Tci_893409</name>
</gene>